<gene>
    <name evidence="1" type="ORF">N7452_003541</name>
</gene>
<proteinExistence type="predicted"/>
<evidence type="ECO:0000313" key="1">
    <source>
        <dbReference type="EMBL" id="KAJ5345537.1"/>
    </source>
</evidence>
<sequence length="121" mass="13729">MGSSIITTFLTFSLSNLDLRIEEEARVIGPRRELAVHLLVDMRFVDARHHAHALLDHEVVPDRRPIHGSHHLIEVMDDREVALHRHIGAARALHPPELSGQLLTTVGDLHPEDFHPEEMRG</sequence>
<dbReference type="Proteomes" id="UP001147695">
    <property type="component" value="Unassembled WGS sequence"/>
</dbReference>
<dbReference type="AlphaFoldDB" id="A0A9W9QZM8"/>
<reference evidence="1" key="1">
    <citation type="submission" date="2022-12" db="EMBL/GenBank/DDBJ databases">
        <authorList>
            <person name="Petersen C."/>
        </authorList>
    </citation>
    <scope>NUCLEOTIDE SEQUENCE</scope>
    <source>
        <strain evidence="1">IBT 35673</strain>
    </source>
</reference>
<dbReference type="EMBL" id="JAPZBQ010000002">
    <property type="protein sequence ID" value="KAJ5345537.1"/>
    <property type="molecule type" value="Genomic_DNA"/>
</dbReference>
<evidence type="ECO:0000313" key="2">
    <source>
        <dbReference type="Proteomes" id="UP001147695"/>
    </source>
</evidence>
<organism evidence="1 2">
    <name type="scientific">Penicillium brevicompactum</name>
    <dbReference type="NCBI Taxonomy" id="5074"/>
    <lineage>
        <taxon>Eukaryota</taxon>
        <taxon>Fungi</taxon>
        <taxon>Dikarya</taxon>
        <taxon>Ascomycota</taxon>
        <taxon>Pezizomycotina</taxon>
        <taxon>Eurotiomycetes</taxon>
        <taxon>Eurotiomycetidae</taxon>
        <taxon>Eurotiales</taxon>
        <taxon>Aspergillaceae</taxon>
        <taxon>Penicillium</taxon>
    </lineage>
</organism>
<name>A0A9W9QZM8_PENBR</name>
<protein>
    <submittedName>
        <fullName evidence="1">Uncharacterized protein</fullName>
    </submittedName>
</protein>
<accession>A0A9W9QZM8</accession>
<reference evidence="1" key="2">
    <citation type="journal article" date="2023" name="IMA Fungus">
        <title>Comparative genomic study of the Penicillium genus elucidates a diverse pangenome and 15 lateral gene transfer events.</title>
        <authorList>
            <person name="Petersen C."/>
            <person name="Sorensen T."/>
            <person name="Nielsen M.R."/>
            <person name="Sondergaard T.E."/>
            <person name="Sorensen J.L."/>
            <person name="Fitzpatrick D.A."/>
            <person name="Frisvad J.C."/>
            <person name="Nielsen K.L."/>
        </authorList>
    </citation>
    <scope>NUCLEOTIDE SEQUENCE</scope>
    <source>
        <strain evidence="1">IBT 35673</strain>
    </source>
</reference>
<comment type="caution">
    <text evidence="1">The sequence shown here is derived from an EMBL/GenBank/DDBJ whole genome shotgun (WGS) entry which is preliminary data.</text>
</comment>